<dbReference type="SUPFAM" id="SSF57701">
    <property type="entry name" value="Zn2/Cys6 DNA-binding domain"/>
    <property type="match status" value="1"/>
</dbReference>
<dbReference type="InterPro" id="IPR052360">
    <property type="entry name" value="Transcr_Regulatory_Proteins"/>
</dbReference>
<dbReference type="EMBL" id="MU001493">
    <property type="protein sequence ID" value="KAF2450406.1"/>
    <property type="molecule type" value="Genomic_DNA"/>
</dbReference>
<evidence type="ECO:0000313" key="10">
    <source>
        <dbReference type="Proteomes" id="UP000799764"/>
    </source>
</evidence>
<dbReference type="SMART" id="SM00066">
    <property type="entry name" value="GAL4"/>
    <property type="match status" value="1"/>
</dbReference>
<feature type="domain" description="Zn(2)-C6 fungal-type" evidence="8">
    <location>
        <begin position="23"/>
        <end position="51"/>
    </location>
</feature>
<dbReference type="InterPro" id="IPR036864">
    <property type="entry name" value="Zn2-C6_fun-type_DNA-bd_sf"/>
</dbReference>
<feature type="region of interest" description="Disordered" evidence="7">
    <location>
        <begin position="1"/>
        <end position="23"/>
    </location>
</feature>
<gene>
    <name evidence="9" type="ORF">P171DRAFT_479496</name>
</gene>
<keyword evidence="4" id="KW-0238">DNA-binding</keyword>
<dbReference type="GO" id="GO:0000981">
    <property type="term" value="F:DNA-binding transcription factor activity, RNA polymerase II-specific"/>
    <property type="evidence" value="ECO:0007669"/>
    <property type="project" value="InterPro"/>
</dbReference>
<organism evidence="9 10">
    <name type="scientific">Karstenula rhodostoma CBS 690.94</name>
    <dbReference type="NCBI Taxonomy" id="1392251"/>
    <lineage>
        <taxon>Eukaryota</taxon>
        <taxon>Fungi</taxon>
        <taxon>Dikarya</taxon>
        <taxon>Ascomycota</taxon>
        <taxon>Pezizomycotina</taxon>
        <taxon>Dothideomycetes</taxon>
        <taxon>Pleosporomycetidae</taxon>
        <taxon>Pleosporales</taxon>
        <taxon>Massarineae</taxon>
        <taxon>Didymosphaeriaceae</taxon>
        <taxon>Karstenula</taxon>
    </lineage>
</organism>
<keyword evidence="1" id="KW-0479">Metal-binding</keyword>
<dbReference type="PROSITE" id="PS50048">
    <property type="entry name" value="ZN2_CY6_FUNGAL_2"/>
    <property type="match status" value="1"/>
</dbReference>
<dbReference type="PANTHER" id="PTHR36206">
    <property type="entry name" value="ASPERCRYPTIN BIOSYNTHESIS CLUSTER-SPECIFIC TRANSCRIPTION REGULATOR ATNN-RELATED"/>
    <property type="match status" value="1"/>
</dbReference>
<dbReference type="Pfam" id="PF11951">
    <property type="entry name" value="Fungal_trans_2"/>
    <property type="match status" value="1"/>
</dbReference>
<evidence type="ECO:0000256" key="5">
    <source>
        <dbReference type="ARBA" id="ARBA00023163"/>
    </source>
</evidence>
<dbReference type="GO" id="GO:0008270">
    <property type="term" value="F:zinc ion binding"/>
    <property type="evidence" value="ECO:0007669"/>
    <property type="project" value="InterPro"/>
</dbReference>
<keyword evidence="3" id="KW-0805">Transcription regulation</keyword>
<protein>
    <recommendedName>
        <fullName evidence="8">Zn(2)-C6 fungal-type domain-containing protein</fullName>
    </recommendedName>
</protein>
<dbReference type="InterPro" id="IPR021858">
    <property type="entry name" value="Fun_TF"/>
</dbReference>
<evidence type="ECO:0000256" key="3">
    <source>
        <dbReference type="ARBA" id="ARBA00023015"/>
    </source>
</evidence>
<dbReference type="AlphaFoldDB" id="A0A9P4PU01"/>
<dbReference type="InterPro" id="IPR001138">
    <property type="entry name" value="Zn2Cys6_DnaBD"/>
</dbReference>
<dbReference type="Pfam" id="PF00172">
    <property type="entry name" value="Zn_clus"/>
    <property type="match status" value="1"/>
</dbReference>
<reference evidence="9" key="1">
    <citation type="journal article" date="2020" name="Stud. Mycol.">
        <title>101 Dothideomycetes genomes: a test case for predicting lifestyles and emergence of pathogens.</title>
        <authorList>
            <person name="Haridas S."/>
            <person name="Albert R."/>
            <person name="Binder M."/>
            <person name="Bloem J."/>
            <person name="Labutti K."/>
            <person name="Salamov A."/>
            <person name="Andreopoulos B."/>
            <person name="Baker S."/>
            <person name="Barry K."/>
            <person name="Bills G."/>
            <person name="Bluhm B."/>
            <person name="Cannon C."/>
            <person name="Castanera R."/>
            <person name="Culley D."/>
            <person name="Daum C."/>
            <person name="Ezra D."/>
            <person name="Gonzalez J."/>
            <person name="Henrissat B."/>
            <person name="Kuo A."/>
            <person name="Liang C."/>
            <person name="Lipzen A."/>
            <person name="Lutzoni F."/>
            <person name="Magnuson J."/>
            <person name="Mondo S."/>
            <person name="Nolan M."/>
            <person name="Ohm R."/>
            <person name="Pangilinan J."/>
            <person name="Park H.-J."/>
            <person name="Ramirez L."/>
            <person name="Alfaro M."/>
            <person name="Sun H."/>
            <person name="Tritt A."/>
            <person name="Yoshinaga Y."/>
            <person name="Zwiers L.-H."/>
            <person name="Turgeon B."/>
            <person name="Goodwin S."/>
            <person name="Spatafora J."/>
            <person name="Crous P."/>
            <person name="Grigoriev I."/>
        </authorList>
    </citation>
    <scope>NUCLEOTIDE SEQUENCE</scope>
    <source>
        <strain evidence="9">CBS 690.94</strain>
    </source>
</reference>
<dbReference type="Gene3D" id="4.10.240.10">
    <property type="entry name" value="Zn(2)-C6 fungal-type DNA-binding domain"/>
    <property type="match status" value="1"/>
</dbReference>
<keyword evidence="2" id="KW-0862">Zinc</keyword>
<keyword evidence="5" id="KW-0804">Transcription</keyword>
<evidence type="ECO:0000256" key="1">
    <source>
        <dbReference type="ARBA" id="ARBA00022723"/>
    </source>
</evidence>
<evidence type="ECO:0000313" key="9">
    <source>
        <dbReference type="EMBL" id="KAF2450406.1"/>
    </source>
</evidence>
<dbReference type="OrthoDB" id="2593732at2759"/>
<dbReference type="Proteomes" id="UP000799764">
    <property type="component" value="Unassembled WGS sequence"/>
</dbReference>
<keyword evidence="6" id="KW-0539">Nucleus</keyword>
<evidence type="ECO:0000256" key="2">
    <source>
        <dbReference type="ARBA" id="ARBA00022833"/>
    </source>
</evidence>
<accession>A0A9P4PU01</accession>
<proteinExistence type="predicted"/>
<comment type="caution">
    <text evidence="9">The sequence shown here is derived from an EMBL/GenBank/DDBJ whole genome shotgun (WGS) entry which is preliminary data.</text>
</comment>
<evidence type="ECO:0000256" key="4">
    <source>
        <dbReference type="ARBA" id="ARBA00023125"/>
    </source>
</evidence>
<dbReference type="PROSITE" id="PS00463">
    <property type="entry name" value="ZN2_CY6_FUNGAL_1"/>
    <property type="match status" value="1"/>
</dbReference>
<evidence type="ECO:0000256" key="7">
    <source>
        <dbReference type="SAM" id="MobiDB-lite"/>
    </source>
</evidence>
<dbReference type="GO" id="GO:0003677">
    <property type="term" value="F:DNA binding"/>
    <property type="evidence" value="ECO:0007669"/>
    <property type="project" value="UniProtKB-KW"/>
</dbReference>
<dbReference type="PANTHER" id="PTHR36206:SF12">
    <property type="entry name" value="ASPERCRYPTIN BIOSYNTHESIS CLUSTER-SPECIFIC TRANSCRIPTION REGULATOR ATNN-RELATED"/>
    <property type="match status" value="1"/>
</dbReference>
<name>A0A9P4PU01_9PLEO</name>
<keyword evidence="10" id="KW-1185">Reference proteome</keyword>
<evidence type="ECO:0000256" key="6">
    <source>
        <dbReference type="ARBA" id="ARBA00023242"/>
    </source>
</evidence>
<evidence type="ECO:0000259" key="8">
    <source>
        <dbReference type="PROSITE" id="PS50048"/>
    </source>
</evidence>
<dbReference type="CDD" id="cd00067">
    <property type="entry name" value="GAL4"/>
    <property type="match status" value="1"/>
</dbReference>
<sequence>MKTKSEGGKAKKTRSSTPRSRTGCLTCRKRRIKCDETRPTCVKCAQAGWTCEGSAASQPSPQSTAATSKSSPPPLAITRYSIPFQVPGSQKDRQLLHYFCVQGSRELAGFMELDFWTRTVFEQSHHEAAVRQALVSLSSLHLDYTAGSRTQSGTARDDTLAQYGKALRMLQRRMNTPDAEATRTALVCSVLFYCFEVTLGHGEAATQHLQGGLNMLSHERRHATGKTDDLFAISLEFERLDLQATLFYDQPVAQRTFPWDEDEKEGSNVQPFQRLSEAHSALIKAIDRGWRLLCDNIDYKFSPAEDIPELVLHRKRDLQDTLVQWKVSFDLFEDSLSEGDRRGSGHQIHLVHWHIAGMLFDAVFPADLDVWGATPNPRAAELLRLIEDILDHEQSTTSTPASSTSSSEPTQRVVSSGMGVIAPLFAVALKCADPDVSRRAFELLRSVQRREGLWEASHMASLVSKLRRARVLRYGPQGEAALAQARNQSLEMLFYDELGGAEGLWRTERQSSHFEKMVEALWESFQGAGGATVKMMPESNS</sequence>